<organism evidence="3 4">
    <name type="scientific">Enterococcus hirae</name>
    <dbReference type="NCBI Taxonomy" id="1354"/>
    <lineage>
        <taxon>Bacteria</taxon>
        <taxon>Bacillati</taxon>
        <taxon>Bacillota</taxon>
        <taxon>Bacilli</taxon>
        <taxon>Lactobacillales</taxon>
        <taxon>Enterococcaceae</taxon>
        <taxon>Enterococcus</taxon>
    </lineage>
</organism>
<dbReference type="AlphaFoldDB" id="A0A7Z9ASE1"/>
<feature type="compositionally biased region" description="Low complexity" evidence="1">
    <location>
        <begin position="20"/>
        <end position="45"/>
    </location>
</feature>
<gene>
    <name evidence="3" type="ORF">NCTC12204_00204</name>
</gene>
<dbReference type="PROSITE" id="PS51257">
    <property type="entry name" value="PROKAR_LIPOPROTEIN"/>
    <property type="match status" value="1"/>
</dbReference>
<reference evidence="3 4" key="1">
    <citation type="submission" date="2019-05" db="EMBL/GenBank/DDBJ databases">
        <authorList>
            <consortium name="Pathogen Informatics"/>
        </authorList>
    </citation>
    <scope>NUCLEOTIDE SEQUENCE [LARGE SCALE GENOMIC DNA]</scope>
    <source>
        <strain evidence="3 4">NCTC12204</strain>
    </source>
</reference>
<feature type="signal peptide" evidence="2">
    <location>
        <begin position="1"/>
        <end position="19"/>
    </location>
</feature>
<comment type="caution">
    <text evidence="3">The sequence shown here is derived from an EMBL/GenBank/DDBJ whole genome shotgun (WGS) entry which is preliminary data.</text>
</comment>
<evidence type="ECO:0008006" key="5">
    <source>
        <dbReference type="Google" id="ProtNLM"/>
    </source>
</evidence>
<evidence type="ECO:0000313" key="3">
    <source>
        <dbReference type="EMBL" id="VTQ58713.1"/>
    </source>
</evidence>
<dbReference type="RefSeq" id="WP_010736873.1">
    <property type="nucleotide sequence ID" value="NZ_CABEEP010000001.1"/>
</dbReference>
<dbReference type="Proteomes" id="UP000352698">
    <property type="component" value="Unassembled WGS sequence"/>
</dbReference>
<evidence type="ECO:0000256" key="2">
    <source>
        <dbReference type="SAM" id="SignalP"/>
    </source>
</evidence>
<accession>A0A7Z9ASE1</accession>
<feature type="region of interest" description="Disordered" evidence="1">
    <location>
        <begin position="20"/>
        <end position="49"/>
    </location>
</feature>
<evidence type="ECO:0000256" key="1">
    <source>
        <dbReference type="SAM" id="MobiDB-lite"/>
    </source>
</evidence>
<evidence type="ECO:0000313" key="4">
    <source>
        <dbReference type="Proteomes" id="UP000352698"/>
    </source>
</evidence>
<protein>
    <recommendedName>
        <fullName evidence="5">Lipoprotein</fullName>
    </recommendedName>
</protein>
<name>A0A7Z9ASE1_ENTHR</name>
<feature type="chain" id="PRO_5038951724" description="Lipoprotein" evidence="2">
    <location>
        <begin position="20"/>
        <end position="153"/>
    </location>
</feature>
<keyword evidence="2" id="KW-0732">Signal</keyword>
<proteinExistence type="predicted"/>
<sequence>MKKIILASMVVFALAGCSAGKSTKTTNTTSTDSTASSSQPTQTSSEMTWADKQDIEVKQLTKIAEKTITQNNKLDPKKLKFIKETLSTADLKTVKGKGQEYKNVKEIYGKYSYEGKESDFDLVISFEKPDSFNQYTVIKYVTDNEKTNFSKID</sequence>
<dbReference type="EMBL" id="CABEEP010000001">
    <property type="protein sequence ID" value="VTQ58713.1"/>
    <property type="molecule type" value="Genomic_DNA"/>
</dbReference>